<dbReference type="FunCoup" id="O67462">
    <property type="interactions" value="425"/>
</dbReference>
<feature type="domain" description="S1 motif" evidence="8">
    <location>
        <begin position="351"/>
        <end position="418"/>
    </location>
</feature>
<proteinExistence type="inferred from homology"/>
<keyword evidence="5" id="KW-0687">Ribonucleoprotein</keyword>
<dbReference type="InterPro" id="IPR003029">
    <property type="entry name" value="S1_domain"/>
</dbReference>
<dbReference type="InParanoid" id="O67462"/>
<dbReference type="KEGG" id="aae:aq_1485"/>
<evidence type="ECO:0000313" key="9">
    <source>
        <dbReference type="EMBL" id="AAC07419.1"/>
    </source>
</evidence>
<dbReference type="SMART" id="SM00316">
    <property type="entry name" value="S1"/>
    <property type="match status" value="6"/>
</dbReference>
<evidence type="ECO:0000256" key="4">
    <source>
        <dbReference type="ARBA" id="ARBA00022980"/>
    </source>
</evidence>
<dbReference type="STRING" id="224324.aq_1485"/>
<dbReference type="Pfam" id="PF00575">
    <property type="entry name" value="S1"/>
    <property type="match status" value="5"/>
</dbReference>
<dbReference type="eggNOG" id="COG0539">
    <property type="taxonomic scope" value="Bacteria"/>
</dbReference>
<dbReference type="GO" id="GO:0003735">
    <property type="term" value="F:structural constituent of ribosome"/>
    <property type="evidence" value="ECO:0000318"/>
    <property type="project" value="GO_Central"/>
</dbReference>
<feature type="domain" description="S1 motif" evidence="8">
    <location>
        <begin position="21"/>
        <end position="81"/>
    </location>
</feature>
<dbReference type="RefSeq" id="WP_010880965.1">
    <property type="nucleotide sequence ID" value="NC_000918.1"/>
</dbReference>
<dbReference type="Gene3D" id="2.40.50.140">
    <property type="entry name" value="Nucleic acid-binding proteins"/>
    <property type="match status" value="6"/>
</dbReference>
<keyword evidence="4 9" id="KW-0689">Ribosomal protein</keyword>
<feature type="domain" description="S1 motif" evidence="8">
    <location>
        <begin position="435"/>
        <end position="498"/>
    </location>
</feature>
<evidence type="ECO:0000256" key="5">
    <source>
        <dbReference type="ARBA" id="ARBA00023274"/>
    </source>
</evidence>
<dbReference type="OrthoDB" id="9804077at2"/>
<dbReference type="Proteomes" id="UP000000798">
    <property type="component" value="Chromosome"/>
</dbReference>
<dbReference type="NCBIfam" id="TIGR00717">
    <property type="entry name" value="rpsA"/>
    <property type="match status" value="1"/>
</dbReference>
<reference evidence="9 10" key="1">
    <citation type="journal article" date="1998" name="Nature">
        <title>The complete genome of the hyperthermophilic bacterium Aquifex aeolicus.</title>
        <authorList>
            <person name="Deckert G."/>
            <person name="Warren P.V."/>
            <person name="Gaasterland T."/>
            <person name="Young W.G."/>
            <person name="Lenox A.L."/>
            <person name="Graham D.E."/>
            <person name="Overbeek R."/>
            <person name="Snead M.A."/>
            <person name="Keller M."/>
            <person name="Aujay M."/>
            <person name="Huber R."/>
            <person name="Feldman R.A."/>
            <person name="Short J.M."/>
            <person name="Olson G.J."/>
            <person name="Swanson R.V."/>
        </authorList>
    </citation>
    <scope>NUCLEOTIDE SEQUENCE [LARGE SCALE GENOMIC DNA]</scope>
    <source>
        <strain evidence="9 10">VF5</strain>
    </source>
</reference>
<sequence length="535" mass="60788">MNEFEKLLEESIASPEEFKRGQVVKGRVVKVAGDTVFVDIGYKTEAVISKEEVPEVQEGQEIEAVLVRFSPRIPNPVLSVKPLQEKKELEKLKEAYLNKSDVVGKIEKKVKGGFIVDFEGVKAFLPMSQAGKKLKEGQVLTFKVLDFKLDSKRPQIIVSHKAYLDEQREKRKQELLNTLKPGDVVEGKVVKIDPNKGVTLVIEGVLRAFLPKEELSWGRDKNPYNYTDVGETLKVKVKRVDKQKGFIIVSLRELKGNPWEKFLKEHKEGDVIEGRVVAVTPKGVVVEVMEGVEGFVPEEELAWEGKPEFKKGDLVKAKIMKIDPKRRRLILSIKRAQPRPWEIFLQKHPVGSKVKGKVIKIEGSRAIVELEDGVKGVIHRSDLSWTRPKRVEEVLKEGEEREFAVLGLEGKYVKLGLKQLTENPWEKVKEKYKVGDVVKLPVKELAPFGAFLEFPEGVEGLLPFSEVPRHIRIRKGQEYEVKIIDINPKEGKITFSINALYGEKPEEKEEKVEEVTTATTGGFKLGEILKKRWKL</sequence>
<dbReference type="EnsemblBacteria" id="AAC07419">
    <property type="protein sequence ID" value="AAC07419"/>
    <property type="gene ID" value="aq_1485"/>
</dbReference>
<keyword evidence="3" id="KW-0694">RNA-binding</keyword>
<feature type="domain" description="S1 motif" evidence="8">
    <location>
        <begin position="269"/>
        <end position="334"/>
    </location>
</feature>
<feature type="domain" description="S1 motif" evidence="8">
    <location>
        <begin position="99"/>
        <end position="161"/>
    </location>
</feature>
<evidence type="ECO:0000259" key="8">
    <source>
        <dbReference type="PROSITE" id="PS50126"/>
    </source>
</evidence>
<dbReference type="HOGENOM" id="CLU_015805_2_1_0"/>
<evidence type="ECO:0000256" key="7">
    <source>
        <dbReference type="ARBA" id="ARBA00035517"/>
    </source>
</evidence>
<evidence type="ECO:0000313" key="10">
    <source>
        <dbReference type="Proteomes" id="UP000000798"/>
    </source>
</evidence>
<dbReference type="PROSITE" id="PS50126">
    <property type="entry name" value="S1"/>
    <property type="match status" value="6"/>
</dbReference>
<dbReference type="GO" id="GO:0022627">
    <property type="term" value="C:cytosolic small ribosomal subunit"/>
    <property type="evidence" value="ECO:0000318"/>
    <property type="project" value="GO_Central"/>
</dbReference>
<dbReference type="SUPFAM" id="SSF50249">
    <property type="entry name" value="Nucleic acid-binding proteins"/>
    <property type="match status" value="6"/>
</dbReference>
<evidence type="ECO:0000256" key="3">
    <source>
        <dbReference type="ARBA" id="ARBA00022884"/>
    </source>
</evidence>
<dbReference type="InterPro" id="IPR000110">
    <property type="entry name" value="Ribosomal_bS1"/>
</dbReference>
<feature type="domain" description="S1 motif" evidence="8">
    <location>
        <begin position="182"/>
        <end position="252"/>
    </location>
</feature>
<dbReference type="InterPro" id="IPR050437">
    <property type="entry name" value="Ribos_protein_bS1-like"/>
</dbReference>
<dbReference type="InterPro" id="IPR012340">
    <property type="entry name" value="NA-bd_OB-fold"/>
</dbReference>
<evidence type="ECO:0000256" key="2">
    <source>
        <dbReference type="ARBA" id="ARBA00022737"/>
    </source>
</evidence>
<gene>
    <name evidence="9" type="primary">rpsA</name>
    <name evidence="9" type="ordered locus">aq_1485</name>
</gene>
<organism evidence="9 10">
    <name type="scientific">Aquifex aeolicus (strain VF5)</name>
    <dbReference type="NCBI Taxonomy" id="224324"/>
    <lineage>
        <taxon>Bacteria</taxon>
        <taxon>Pseudomonadati</taxon>
        <taxon>Aquificota</taxon>
        <taxon>Aquificia</taxon>
        <taxon>Aquificales</taxon>
        <taxon>Aquificaceae</taxon>
        <taxon>Aquifex</taxon>
    </lineage>
</organism>
<dbReference type="EMBL" id="AE000657">
    <property type="protein sequence ID" value="AAC07419.1"/>
    <property type="molecule type" value="Genomic_DNA"/>
</dbReference>
<protein>
    <recommendedName>
        <fullName evidence="6">Small ribosomal subunit protein bS1</fullName>
    </recommendedName>
    <alternativeName>
        <fullName evidence="7">30S ribosomal protein S1</fullName>
    </alternativeName>
</protein>
<dbReference type="eggNOG" id="COG1185">
    <property type="taxonomic scope" value="Bacteria"/>
</dbReference>
<dbReference type="AlphaFoldDB" id="O67462"/>
<keyword evidence="2" id="KW-0677">Repeat</keyword>
<dbReference type="PANTHER" id="PTHR10724:SF7">
    <property type="entry name" value="SMALL RIBOSOMAL SUBUNIT PROTEIN BS1C"/>
    <property type="match status" value="1"/>
</dbReference>
<dbReference type="GO" id="GO:0006412">
    <property type="term" value="P:translation"/>
    <property type="evidence" value="ECO:0000318"/>
    <property type="project" value="GO_Central"/>
</dbReference>
<name>O67462_AQUAE</name>
<accession>O67462</accession>
<evidence type="ECO:0000256" key="1">
    <source>
        <dbReference type="ARBA" id="ARBA00006767"/>
    </source>
</evidence>
<dbReference type="InterPro" id="IPR035104">
    <property type="entry name" value="Ribosomal_protein_S1-like"/>
</dbReference>
<dbReference type="CDD" id="cd04465">
    <property type="entry name" value="S1_RPS1_repeat_ec2_hs2"/>
    <property type="match status" value="1"/>
</dbReference>
<comment type="similarity">
    <text evidence="1">Belongs to the bacterial ribosomal protein bS1 family.</text>
</comment>
<evidence type="ECO:0000256" key="6">
    <source>
        <dbReference type="ARBA" id="ARBA00035293"/>
    </source>
</evidence>
<dbReference type="PIR" id="D70429">
    <property type="entry name" value="D70429"/>
</dbReference>
<dbReference type="GO" id="GO:0003729">
    <property type="term" value="F:mRNA binding"/>
    <property type="evidence" value="ECO:0000318"/>
    <property type="project" value="GO_Central"/>
</dbReference>
<dbReference type="PATRIC" id="fig|224324.8.peg.1160"/>
<dbReference type="PANTHER" id="PTHR10724">
    <property type="entry name" value="30S RIBOSOMAL PROTEIN S1"/>
    <property type="match status" value="1"/>
</dbReference>
<dbReference type="PRINTS" id="PR00681">
    <property type="entry name" value="RIBOSOMALS1"/>
</dbReference>
<keyword evidence="10" id="KW-1185">Reference proteome</keyword>